<dbReference type="Gene3D" id="1.10.1740.10">
    <property type="match status" value="1"/>
</dbReference>
<keyword evidence="5" id="KW-1185">Reference proteome</keyword>
<dbReference type="Proteomes" id="UP000660611">
    <property type="component" value="Unassembled WGS sequence"/>
</dbReference>
<evidence type="ECO:0000313" key="4">
    <source>
        <dbReference type="EMBL" id="GIG46902.1"/>
    </source>
</evidence>
<sequence>MGTATVIAAREGDQRALDALVAEYLPLIYNIVGRALQGHADVDDVVQETMLRIVDGLPRLREPDSFRSWAVAIAMHQVRDRHRRQIQAPLVGDWADPTDTADPGADFADLAITRLRLSGQRQEVAEATRWLDHDDRELLSLWWLEAAGQLEREEVVDALRITKQHAAVRIQRMKAQLDAARAVVRALAVRPRCPELHAIVTSWDGRPSALWRKRLARHTRECQRCDRAWMDMVAAERLLAGISLVPVPFVFSAAAAKTGALAVTGFNTTGLKALIAGWFGAAKPALAGVAATVAIAGAAGAVYVATNGEQKPAVVSQPGESPSATQSTSAQAPSSAPPSSAAPSKSTSAPVALPPAVKSPKKGVSTNGKVTFNQAAVKDMKAGWYYNWSPSPSFGATSGVEFVPMVWGTANVDADVAKAKQSGSVLLGFNEPDLKEQSNMSPEQVLDLWPKLQASGLRLGSPSVAYGGDTAGGWLDRFMTGARQRGYRVDFITLHWYGGDFGPDAPNQLKRYLQNVYNKYKLPIWLTEYALMRFENGTVYPTVDQQVSFVKSSTAMLEGLSFVERYAWFILYSSKAGDTGLYSNGTTPTGVGAAYRAAGG</sequence>
<dbReference type="InterPro" id="IPR007627">
    <property type="entry name" value="RNA_pol_sigma70_r2"/>
</dbReference>
<dbReference type="PANTHER" id="PTHR34154:SF3">
    <property type="entry name" value="ALKALI-SENSITIVE LINKAGE PROTEIN 1"/>
    <property type="match status" value="1"/>
</dbReference>
<dbReference type="AlphaFoldDB" id="A0A919U9H9"/>
<feature type="compositionally biased region" description="Low complexity" evidence="1">
    <location>
        <begin position="321"/>
        <end position="350"/>
    </location>
</feature>
<evidence type="ECO:0000259" key="2">
    <source>
        <dbReference type="Pfam" id="PF04542"/>
    </source>
</evidence>
<proteinExistence type="predicted"/>
<dbReference type="SUPFAM" id="SSF88946">
    <property type="entry name" value="Sigma2 domain of RNA polymerase sigma factors"/>
    <property type="match status" value="1"/>
</dbReference>
<evidence type="ECO:0008006" key="6">
    <source>
        <dbReference type="Google" id="ProtNLM"/>
    </source>
</evidence>
<evidence type="ECO:0000313" key="5">
    <source>
        <dbReference type="Proteomes" id="UP000660611"/>
    </source>
</evidence>
<dbReference type="Pfam" id="PF04542">
    <property type="entry name" value="Sigma70_r2"/>
    <property type="match status" value="1"/>
</dbReference>
<dbReference type="SUPFAM" id="SSF51445">
    <property type="entry name" value="(Trans)glycosidases"/>
    <property type="match status" value="1"/>
</dbReference>
<gene>
    <name evidence="4" type="ORF">Dsi01nite_049430</name>
</gene>
<dbReference type="InterPro" id="IPR024655">
    <property type="entry name" value="Asl1_glyco_hydro_catalytic"/>
</dbReference>
<dbReference type="EMBL" id="BONQ01000077">
    <property type="protein sequence ID" value="GIG46902.1"/>
    <property type="molecule type" value="Genomic_DNA"/>
</dbReference>
<dbReference type="InterPro" id="IPR014284">
    <property type="entry name" value="RNA_pol_sigma-70_dom"/>
</dbReference>
<feature type="domain" description="RNA polymerase sigma-70 region 2" evidence="2">
    <location>
        <begin position="20"/>
        <end position="85"/>
    </location>
</feature>
<reference evidence="4" key="1">
    <citation type="submission" date="2021-01" db="EMBL/GenBank/DDBJ databases">
        <title>Whole genome shotgun sequence of Dactylosporangium siamense NBRC 106093.</title>
        <authorList>
            <person name="Komaki H."/>
            <person name="Tamura T."/>
        </authorList>
    </citation>
    <scope>NUCLEOTIDE SEQUENCE</scope>
    <source>
        <strain evidence="4">NBRC 106093</strain>
    </source>
</reference>
<evidence type="ECO:0000259" key="3">
    <source>
        <dbReference type="Pfam" id="PF11790"/>
    </source>
</evidence>
<dbReference type="InterPro" id="IPR017853">
    <property type="entry name" value="GH"/>
</dbReference>
<dbReference type="InterPro" id="IPR013325">
    <property type="entry name" value="RNA_pol_sigma_r2"/>
</dbReference>
<protein>
    <recommendedName>
        <fullName evidence="6">Sigma-70 family RNA polymerase sigma factor</fullName>
    </recommendedName>
</protein>
<dbReference type="Pfam" id="PF11790">
    <property type="entry name" value="Glyco_hydro_cc"/>
    <property type="match status" value="1"/>
</dbReference>
<comment type="caution">
    <text evidence="4">The sequence shown here is derived from an EMBL/GenBank/DDBJ whole genome shotgun (WGS) entry which is preliminary data.</text>
</comment>
<feature type="region of interest" description="Disordered" evidence="1">
    <location>
        <begin position="312"/>
        <end position="365"/>
    </location>
</feature>
<dbReference type="InterPro" id="IPR053183">
    <property type="entry name" value="ASL1"/>
</dbReference>
<dbReference type="GO" id="GO:0071966">
    <property type="term" value="P:fungal-type cell wall polysaccharide metabolic process"/>
    <property type="evidence" value="ECO:0007669"/>
    <property type="project" value="TreeGrafter"/>
</dbReference>
<feature type="domain" description="Asl1-like glycosyl hydrolase catalytic" evidence="3">
    <location>
        <begin position="376"/>
        <end position="595"/>
    </location>
</feature>
<dbReference type="RefSeq" id="WP_203848649.1">
    <property type="nucleotide sequence ID" value="NZ_BAAAVW010000016.1"/>
</dbReference>
<dbReference type="Gene3D" id="3.20.20.80">
    <property type="entry name" value="Glycosidases"/>
    <property type="match status" value="1"/>
</dbReference>
<accession>A0A919U9H9</accession>
<dbReference type="GO" id="GO:0006352">
    <property type="term" value="P:DNA-templated transcription initiation"/>
    <property type="evidence" value="ECO:0007669"/>
    <property type="project" value="InterPro"/>
</dbReference>
<organism evidence="4 5">
    <name type="scientific">Dactylosporangium siamense</name>
    <dbReference type="NCBI Taxonomy" id="685454"/>
    <lineage>
        <taxon>Bacteria</taxon>
        <taxon>Bacillati</taxon>
        <taxon>Actinomycetota</taxon>
        <taxon>Actinomycetes</taxon>
        <taxon>Micromonosporales</taxon>
        <taxon>Micromonosporaceae</taxon>
        <taxon>Dactylosporangium</taxon>
    </lineage>
</organism>
<dbReference type="NCBIfam" id="TIGR02937">
    <property type="entry name" value="sigma70-ECF"/>
    <property type="match status" value="1"/>
</dbReference>
<evidence type="ECO:0000256" key="1">
    <source>
        <dbReference type="SAM" id="MobiDB-lite"/>
    </source>
</evidence>
<name>A0A919U9H9_9ACTN</name>
<dbReference type="GO" id="GO:0003700">
    <property type="term" value="F:DNA-binding transcription factor activity"/>
    <property type="evidence" value="ECO:0007669"/>
    <property type="project" value="InterPro"/>
</dbReference>
<dbReference type="PANTHER" id="PTHR34154">
    <property type="entry name" value="ALKALI-SENSITIVE LINKAGE PROTEIN 1"/>
    <property type="match status" value="1"/>
</dbReference>